<dbReference type="EMBL" id="VUJU01008028">
    <property type="protein sequence ID" value="KAF0736745.1"/>
    <property type="molecule type" value="Genomic_DNA"/>
</dbReference>
<accession>A0A6G0XA15</accession>
<gene>
    <name evidence="1" type="ORF">FWK35_00022825</name>
</gene>
<evidence type="ECO:0000313" key="1">
    <source>
        <dbReference type="EMBL" id="KAF0736745.1"/>
    </source>
</evidence>
<keyword evidence="2" id="KW-1185">Reference proteome</keyword>
<comment type="caution">
    <text evidence="1">The sequence shown here is derived from an EMBL/GenBank/DDBJ whole genome shotgun (WGS) entry which is preliminary data.</text>
</comment>
<dbReference type="AlphaFoldDB" id="A0A6G0XA15"/>
<name>A0A6G0XA15_APHCR</name>
<reference evidence="1 2" key="1">
    <citation type="submission" date="2019-08" db="EMBL/GenBank/DDBJ databases">
        <title>Whole genome of Aphis craccivora.</title>
        <authorList>
            <person name="Voronova N.V."/>
            <person name="Shulinski R.S."/>
            <person name="Bandarenka Y.V."/>
            <person name="Zhorov D.G."/>
            <person name="Warner D."/>
        </authorList>
    </citation>
    <scope>NUCLEOTIDE SEQUENCE [LARGE SCALE GENOMIC DNA]</scope>
    <source>
        <strain evidence="1">180601</strain>
        <tissue evidence="1">Whole Body</tissue>
    </source>
</reference>
<protein>
    <submittedName>
        <fullName evidence="1">Uncharacterized protein</fullName>
    </submittedName>
</protein>
<organism evidence="1 2">
    <name type="scientific">Aphis craccivora</name>
    <name type="common">Cowpea aphid</name>
    <dbReference type="NCBI Taxonomy" id="307492"/>
    <lineage>
        <taxon>Eukaryota</taxon>
        <taxon>Metazoa</taxon>
        <taxon>Ecdysozoa</taxon>
        <taxon>Arthropoda</taxon>
        <taxon>Hexapoda</taxon>
        <taxon>Insecta</taxon>
        <taxon>Pterygota</taxon>
        <taxon>Neoptera</taxon>
        <taxon>Paraneoptera</taxon>
        <taxon>Hemiptera</taxon>
        <taxon>Sternorrhyncha</taxon>
        <taxon>Aphidomorpha</taxon>
        <taxon>Aphidoidea</taxon>
        <taxon>Aphididae</taxon>
        <taxon>Aphidini</taxon>
        <taxon>Aphis</taxon>
        <taxon>Aphis</taxon>
    </lineage>
</organism>
<sequence length="195" mass="23426">MIKHFHNQIDFKQLYLPTTDVHTLCDSHVSYMDSERSDECIDFTMMCVFLCLCAFGFRWKSEYPWCIIEVKSLNSKTNHCKYLKFTPNAFNSVIYIHQNIMTFLSYLKTTEIFDLSDFSFFFLKFKFQIYEICQNRENLQIKKFNIKFSISFASNSYKANLKRHYRKNFSNFHIAMLSKNMLFENSKLTYMAIAM</sequence>
<proteinExistence type="predicted"/>
<dbReference type="Proteomes" id="UP000478052">
    <property type="component" value="Unassembled WGS sequence"/>
</dbReference>
<evidence type="ECO:0000313" key="2">
    <source>
        <dbReference type="Proteomes" id="UP000478052"/>
    </source>
</evidence>